<dbReference type="AlphaFoldDB" id="A0A1D9PB21"/>
<dbReference type="GO" id="GO:0005975">
    <property type="term" value="P:carbohydrate metabolic process"/>
    <property type="evidence" value="ECO:0007669"/>
    <property type="project" value="InterPro"/>
</dbReference>
<dbReference type="InterPro" id="IPR052043">
    <property type="entry name" value="PolySaccharide_Degr_Enz"/>
</dbReference>
<dbReference type="OrthoDB" id="6381507at2"/>
<dbReference type="Proteomes" id="UP000178198">
    <property type="component" value="Chromosome"/>
</dbReference>
<proteinExistence type="predicted"/>
<dbReference type="InterPro" id="IPR008928">
    <property type="entry name" value="6-hairpin_glycosidase_sf"/>
</dbReference>
<dbReference type="Gene3D" id="1.50.10.10">
    <property type="match status" value="1"/>
</dbReference>
<keyword evidence="1 2" id="KW-0378">Hydrolase</keyword>
<dbReference type="KEGG" id="fcm:BIW12_10170"/>
<evidence type="ECO:0000313" key="2">
    <source>
        <dbReference type="EMBL" id="AOZ99776.1"/>
    </source>
</evidence>
<evidence type="ECO:0000313" key="3">
    <source>
        <dbReference type="Proteomes" id="UP000178198"/>
    </source>
</evidence>
<dbReference type="PANTHER" id="PTHR33886">
    <property type="entry name" value="UNSATURATED RHAMNOGALACTURONAN HYDROLASE (EUROFUNG)"/>
    <property type="match status" value="1"/>
</dbReference>
<gene>
    <name evidence="2" type="ORF">BIW12_10170</name>
</gene>
<accession>A0A1D9PB21</accession>
<keyword evidence="3" id="KW-1185">Reference proteome</keyword>
<dbReference type="InterPro" id="IPR012341">
    <property type="entry name" value="6hp_glycosidase-like_sf"/>
</dbReference>
<evidence type="ECO:0000256" key="1">
    <source>
        <dbReference type="ARBA" id="ARBA00022801"/>
    </source>
</evidence>
<dbReference type="PANTHER" id="PTHR33886:SF8">
    <property type="entry name" value="UNSATURATED RHAMNOGALACTURONAN HYDROLASE (EUROFUNG)"/>
    <property type="match status" value="1"/>
</dbReference>
<dbReference type="Pfam" id="PF07470">
    <property type="entry name" value="Glyco_hydro_88"/>
    <property type="match status" value="1"/>
</dbReference>
<organism evidence="2 3">
    <name type="scientific">Flavobacterium commune</name>
    <dbReference type="NCBI Taxonomy" id="1306519"/>
    <lineage>
        <taxon>Bacteria</taxon>
        <taxon>Pseudomonadati</taxon>
        <taxon>Bacteroidota</taxon>
        <taxon>Flavobacteriia</taxon>
        <taxon>Flavobacteriales</taxon>
        <taxon>Flavobacteriaceae</taxon>
        <taxon>Flavobacterium</taxon>
    </lineage>
</organism>
<dbReference type="RefSeq" id="WP_071185021.1">
    <property type="nucleotide sequence ID" value="NZ_CP017774.1"/>
</dbReference>
<dbReference type="GO" id="GO:0016787">
    <property type="term" value="F:hydrolase activity"/>
    <property type="evidence" value="ECO:0007669"/>
    <property type="project" value="UniProtKB-KW"/>
</dbReference>
<dbReference type="SUPFAM" id="SSF48208">
    <property type="entry name" value="Six-hairpin glycosidases"/>
    <property type="match status" value="1"/>
</dbReference>
<dbReference type="InterPro" id="IPR010905">
    <property type="entry name" value="Glyco_hydro_88"/>
</dbReference>
<dbReference type="STRING" id="1306519.BIW12_10170"/>
<name>A0A1D9PB21_9FLAO</name>
<dbReference type="EMBL" id="CP017774">
    <property type="protein sequence ID" value="AOZ99776.1"/>
    <property type="molecule type" value="Genomic_DNA"/>
</dbReference>
<protein>
    <submittedName>
        <fullName evidence="2">Glycosyl hydrolase family 88</fullName>
    </submittedName>
</protein>
<reference evidence="2 3" key="1">
    <citation type="submission" date="2016-10" db="EMBL/GenBank/DDBJ databases">
        <title>Complete Genome Sequence of Flavobacterium sp. PK15.</title>
        <authorList>
            <person name="Ekwe A."/>
            <person name="Kim S.B."/>
        </authorList>
    </citation>
    <scope>NUCLEOTIDE SEQUENCE [LARGE SCALE GENOMIC DNA]</scope>
    <source>
        <strain evidence="2 3">PK15</strain>
    </source>
</reference>
<sequence>MRKFSLFVYSGLGIFTICVLFLCCKPIEQARATAVNKQEQSISDKLKWSERMALSIMKRHPKAWQIDYHEKPKWDYKIGMILTAYEKLYAQTKEEKYFDYIKGYADTLIDDSGNFQNFNPQDHNIDFINAGKILFGLYNKTKEKKYLTALQTLRNQFVDYPRTVSGGFWHKKIYPNQMWLDGLYMGQPFYARYTVEFEKGEKLDDVAHQFELLRNHAYDKETGLFFHAWDESKAMPWANKETGTAPHIWLRALGWYGMALVDVLDYFPKDHPKQKQLVAYLNELASGVSKYQDVSGLWYQVPNLPNRAGNYLEASGSSMLVYAIAKGVHKGYLPKAMNKIALKGFNGLTTKLIKVDDNGELHITQVCASAGLGGNPYRDGSFEYYMSEKIKVDNSHGLGAFLLAAIELDK</sequence>